<reference evidence="2" key="1">
    <citation type="submission" date="2015-08" db="EMBL/GenBank/DDBJ databases">
        <title>Complete Genome Sequence of Azospirillum thiophilum BV-S.</title>
        <authorList>
            <person name="Fomenkov A."/>
            <person name="Vincze T."/>
            <person name="Grabovich M."/>
            <person name="Dubinina G."/>
            <person name="Orlova M."/>
            <person name="Belousova E."/>
            <person name="Roberts R.J."/>
        </authorList>
    </citation>
    <scope>NUCLEOTIDE SEQUENCE [LARGE SCALE GENOMIC DNA]</scope>
    <source>
        <strain evidence="2">BV-S</strain>
    </source>
</reference>
<organism evidence="1 2">
    <name type="scientific">Azospirillum thiophilum</name>
    <dbReference type="NCBI Taxonomy" id="528244"/>
    <lineage>
        <taxon>Bacteria</taxon>
        <taxon>Pseudomonadati</taxon>
        <taxon>Pseudomonadota</taxon>
        <taxon>Alphaproteobacteria</taxon>
        <taxon>Rhodospirillales</taxon>
        <taxon>Azospirillaceae</taxon>
        <taxon>Azospirillum</taxon>
    </lineage>
</organism>
<keyword evidence="2" id="KW-1185">Reference proteome</keyword>
<evidence type="ECO:0000313" key="2">
    <source>
        <dbReference type="Proteomes" id="UP000069935"/>
    </source>
</evidence>
<name>A0AAC8VV98_9PROT</name>
<gene>
    <name evidence="1" type="ORF">AL072_02125</name>
</gene>
<sequence length="115" mass="12277">MVAPAVPAAMIVAAPHPDAELLALGVDLDRVEAQSANLPRDADFAKFEALTEKGSAIAKRMLVIRPTTLEGHHAKAKAFVWCADEMPEDDYFGTTTDARMAVAIIRDLLEFGGAA</sequence>
<reference evidence="1 2" key="2">
    <citation type="journal article" date="2016" name="Genome Announc.">
        <title>Complete Genome Sequence of a Strain of Azospirillum thiophilum Isolated from a Sulfide Spring.</title>
        <authorList>
            <person name="Fomenkov A."/>
            <person name="Vincze T."/>
            <person name="Grabovich M."/>
            <person name="Anton B.P."/>
            <person name="Dubinina G."/>
            <person name="Orlova M."/>
            <person name="Belousova E."/>
            <person name="Roberts R.J."/>
        </authorList>
    </citation>
    <scope>NUCLEOTIDE SEQUENCE [LARGE SCALE GENOMIC DNA]</scope>
    <source>
        <strain evidence="1 2">BV-S</strain>
    </source>
</reference>
<dbReference type="AlphaFoldDB" id="A0AAC8VV98"/>
<dbReference type="Proteomes" id="UP000069935">
    <property type="component" value="Chromosome 1"/>
</dbReference>
<protein>
    <submittedName>
        <fullName evidence="1">Uncharacterized protein</fullName>
    </submittedName>
</protein>
<accession>A0AAC8VV98</accession>
<evidence type="ECO:0000313" key="1">
    <source>
        <dbReference type="EMBL" id="ALG69918.1"/>
    </source>
</evidence>
<dbReference type="KEGG" id="ati:AL072_02125"/>
<proteinExistence type="predicted"/>
<dbReference type="EMBL" id="CP012401">
    <property type="protein sequence ID" value="ALG69918.1"/>
    <property type="molecule type" value="Genomic_DNA"/>
</dbReference>